<feature type="chain" id="PRO_5019008075" evidence="1">
    <location>
        <begin position="26"/>
        <end position="92"/>
    </location>
</feature>
<dbReference type="OrthoDB" id="9837095at2"/>
<evidence type="ECO:0000313" key="3">
    <source>
        <dbReference type="Proteomes" id="UP000273500"/>
    </source>
</evidence>
<feature type="signal peptide" evidence="1">
    <location>
        <begin position="1"/>
        <end position="25"/>
    </location>
</feature>
<keyword evidence="3" id="KW-1185">Reference proteome</keyword>
<gene>
    <name evidence="2" type="ORF">EI291_04370</name>
</gene>
<name>A0A428KTE7_9BACT</name>
<protein>
    <submittedName>
        <fullName evidence="2">Uncharacterized protein</fullName>
    </submittedName>
</protein>
<keyword evidence="1" id="KW-0732">Signal</keyword>
<evidence type="ECO:0000256" key="1">
    <source>
        <dbReference type="SAM" id="SignalP"/>
    </source>
</evidence>
<sequence>MKHIAYSLVLCGLVFGGLVAAPVHAAVAPIRQLTASVSDYYSGLATGQGYQDYYARIYGAGSPAYTAAINSEYLRGPAKPAHRRPPTTTSKT</sequence>
<reference evidence="2 3" key="1">
    <citation type="submission" date="2018-12" db="EMBL/GenBank/DDBJ databases">
        <authorList>
            <person name="Feng G."/>
            <person name="Zhu H."/>
        </authorList>
    </citation>
    <scope>NUCLEOTIDE SEQUENCE [LARGE SCALE GENOMIC DNA]</scope>
    <source>
        <strain evidence="2 3">KCTC 12533</strain>
    </source>
</reference>
<dbReference type="RefSeq" id="WP_125418407.1">
    <property type="nucleotide sequence ID" value="NZ_RWIT01000002.1"/>
</dbReference>
<dbReference type="AlphaFoldDB" id="A0A428KTE7"/>
<proteinExistence type="predicted"/>
<organism evidence="2 3">
    <name type="scientific">Hymenobacter rigui</name>
    <dbReference type="NCBI Taxonomy" id="334424"/>
    <lineage>
        <taxon>Bacteria</taxon>
        <taxon>Pseudomonadati</taxon>
        <taxon>Bacteroidota</taxon>
        <taxon>Cytophagia</taxon>
        <taxon>Cytophagales</taxon>
        <taxon>Hymenobacteraceae</taxon>
        <taxon>Hymenobacter</taxon>
    </lineage>
</organism>
<evidence type="ECO:0000313" key="2">
    <source>
        <dbReference type="EMBL" id="RSK49886.1"/>
    </source>
</evidence>
<dbReference type="Proteomes" id="UP000273500">
    <property type="component" value="Unassembled WGS sequence"/>
</dbReference>
<comment type="caution">
    <text evidence="2">The sequence shown here is derived from an EMBL/GenBank/DDBJ whole genome shotgun (WGS) entry which is preliminary data.</text>
</comment>
<accession>A0A428KTE7</accession>
<dbReference type="EMBL" id="RWIT01000002">
    <property type="protein sequence ID" value="RSK49886.1"/>
    <property type="molecule type" value="Genomic_DNA"/>
</dbReference>